<dbReference type="Proteomes" id="UP000604273">
    <property type="component" value="Unassembled WGS sequence"/>
</dbReference>
<comment type="caution">
    <text evidence="8">The sequence shown here is derived from an EMBL/GenBank/DDBJ whole genome shotgun (WGS) entry which is preliminary data.</text>
</comment>
<comment type="similarity">
    <text evidence="5">Belongs to the SAT4 family.</text>
</comment>
<evidence type="ECO:0000313" key="8">
    <source>
        <dbReference type="EMBL" id="KAF4960164.1"/>
    </source>
</evidence>
<dbReference type="OrthoDB" id="444631at2759"/>
<accession>A0A8H4TLV4</accession>
<evidence type="ECO:0000256" key="1">
    <source>
        <dbReference type="ARBA" id="ARBA00004141"/>
    </source>
</evidence>
<evidence type="ECO:0000259" key="7">
    <source>
        <dbReference type="Pfam" id="PF20684"/>
    </source>
</evidence>
<feature type="domain" description="Rhodopsin" evidence="7">
    <location>
        <begin position="105"/>
        <end position="270"/>
    </location>
</feature>
<proteinExistence type="inferred from homology"/>
<feature type="transmembrane region" description="Helical" evidence="6">
    <location>
        <begin position="160"/>
        <end position="182"/>
    </location>
</feature>
<keyword evidence="4 6" id="KW-0472">Membrane</keyword>
<keyword evidence="9" id="KW-1185">Reference proteome</keyword>
<gene>
    <name evidence="8" type="ORF">FGADI_1183</name>
</gene>
<dbReference type="GO" id="GO:0016020">
    <property type="term" value="C:membrane"/>
    <property type="evidence" value="ECO:0007669"/>
    <property type="project" value="UniProtKB-SubCell"/>
</dbReference>
<evidence type="ECO:0000256" key="6">
    <source>
        <dbReference type="SAM" id="Phobius"/>
    </source>
</evidence>
<dbReference type="AlphaFoldDB" id="A0A8H4TLV4"/>
<keyword evidence="3 6" id="KW-1133">Transmembrane helix</keyword>
<dbReference type="Pfam" id="PF20684">
    <property type="entry name" value="Fung_rhodopsin"/>
    <property type="match status" value="1"/>
</dbReference>
<protein>
    <recommendedName>
        <fullName evidence="7">Rhodopsin domain-containing protein</fullName>
    </recommendedName>
</protein>
<dbReference type="PANTHER" id="PTHR33048:SF124">
    <property type="entry name" value="INTEGRAL MEMBRANE PROTEIN"/>
    <property type="match status" value="1"/>
</dbReference>
<dbReference type="InterPro" id="IPR052337">
    <property type="entry name" value="SAT4-like"/>
</dbReference>
<evidence type="ECO:0000256" key="4">
    <source>
        <dbReference type="ARBA" id="ARBA00023136"/>
    </source>
</evidence>
<evidence type="ECO:0000313" key="9">
    <source>
        <dbReference type="Proteomes" id="UP000604273"/>
    </source>
</evidence>
<reference evidence="8" key="1">
    <citation type="journal article" date="2020" name="BMC Genomics">
        <title>Correction to: Identification and distribution of gene clusters required for synthesis of sphingolipid metabolism inhibitors in diverse species of the filamentous fungus Fusarium.</title>
        <authorList>
            <person name="Kim H.S."/>
            <person name="Lohmar J.M."/>
            <person name="Busman M."/>
            <person name="Brown D.W."/>
            <person name="Naumann T.A."/>
            <person name="Divon H.H."/>
            <person name="Lysoe E."/>
            <person name="Uhlig S."/>
            <person name="Proctor R.H."/>
        </authorList>
    </citation>
    <scope>NUCLEOTIDE SEQUENCE</scope>
    <source>
        <strain evidence="8">NRRL 45417</strain>
    </source>
</reference>
<name>A0A8H4TLV4_9HYPO</name>
<organism evidence="8 9">
    <name type="scientific">Fusarium gaditjirri</name>
    <dbReference type="NCBI Taxonomy" id="282569"/>
    <lineage>
        <taxon>Eukaryota</taxon>
        <taxon>Fungi</taxon>
        <taxon>Dikarya</taxon>
        <taxon>Ascomycota</taxon>
        <taxon>Pezizomycotina</taxon>
        <taxon>Sordariomycetes</taxon>
        <taxon>Hypocreomycetidae</taxon>
        <taxon>Hypocreales</taxon>
        <taxon>Nectriaceae</taxon>
        <taxon>Fusarium</taxon>
        <taxon>Fusarium nisikadoi species complex</taxon>
    </lineage>
</organism>
<sequence length="376" mass="41869">MENLNMKRNDLLAGRFSGQECQSLSTEGVVSLFAGLELLFLASLPTPRSANTVAAESQIAMAEEVYMMEPPKGRKDGKMESWKRCDYTDHHRSLSVHTWNGCVWTLDLDEILTGASLITCWALYACTMGTVAQGGCATKFWQVTQPQYESLLKVRFRTHFFFFEMVDVLQWTVPVNIFYMLSSDLAKISLPFFYLRLSPERTFRIVIYILVSLVGLYALIYAMVSLFGCQPIKASWDLAAQATGKCVDKFGFFLAASVANVVMDLKMCLLFLFTTGDFVIIVAIYNCALTVKLFSNPNYTWGLAYELCWTYAELAGCVICASASSLKPFFKRILPGIFSSHGASYGGPSGATGGSNAIKSRRQLSRKQADAIEDFH</sequence>
<evidence type="ECO:0000256" key="2">
    <source>
        <dbReference type="ARBA" id="ARBA00022692"/>
    </source>
</evidence>
<comment type="subcellular location">
    <subcellularLocation>
        <location evidence="1">Membrane</location>
        <topology evidence="1">Multi-pass membrane protein</topology>
    </subcellularLocation>
</comment>
<dbReference type="InterPro" id="IPR049326">
    <property type="entry name" value="Rhodopsin_dom_fungi"/>
</dbReference>
<keyword evidence="2 6" id="KW-0812">Transmembrane</keyword>
<dbReference type="PANTHER" id="PTHR33048">
    <property type="entry name" value="PTH11-LIKE INTEGRAL MEMBRANE PROTEIN (AFU_ORTHOLOGUE AFUA_5G11245)"/>
    <property type="match status" value="1"/>
</dbReference>
<feature type="transmembrane region" description="Helical" evidence="6">
    <location>
        <begin position="202"/>
        <end position="224"/>
    </location>
</feature>
<evidence type="ECO:0000256" key="5">
    <source>
        <dbReference type="ARBA" id="ARBA00038359"/>
    </source>
</evidence>
<feature type="transmembrane region" description="Helical" evidence="6">
    <location>
        <begin position="269"/>
        <end position="291"/>
    </location>
</feature>
<dbReference type="EMBL" id="JABFAI010000026">
    <property type="protein sequence ID" value="KAF4960164.1"/>
    <property type="molecule type" value="Genomic_DNA"/>
</dbReference>
<evidence type="ECO:0000256" key="3">
    <source>
        <dbReference type="ARBA" id="ARBA00022989"/>
    </source>
</evidence>
<feature type="transmembrane region" description="Helical" evidence="6">
    <location>
        <begin position="303"/>
        <end position="323"/>
    </location>
</feature>
<reference evidence="8" key="2">
    <citation type="submission" date="2020-05" db="EMBL/GenBank/DDBJ databases">
        <authorList>
            <person name="Kim H.-S."/>
            <person name="Proctor R.H."/>
            <person name="Brown D.W."/>
        </authorList>
    </citation>
    <scope>NUCLEOTIDE SEQUENCE</scope>
    <source>
        <strain evidence="8">NRRL 45417</strain>
    </source>
</reference>